<evidence type="ECO:0000256" key="6">
    <source>
        <dbReference type="ARBA" id="ARBA00022840"/>
    </source>
</evidence>
<feature type="domain" description="CobN/magnesium chelatase" evidence="10">
    <location>
        <begin position="806"/>
        <end position="1218"/>
    </location>
</feature>
<dbReference type="EC" id="6.6.1.1" evidence="2"/>
<dbReference type="GO" id="GO:0005524">
    <property type="term" value="F:ATP binding"/>
    <property type="evidence" value="ECO:0007669"/>
    <property type="project" value="UniProtKB-KW"/>
</dbReference>
<dbReference type="GO" id="GO:0015979">
    <property type="term" value="P:photosynthesis"/>
    <property type="evidence" value="ECO:0007669"/>
    <property type="project" value="UniProtKB-KW"/>
</dbReference>
<protein>
    <recommendedName>
        <fullName evidence="2">magnesium chelatase</fullName>
        <ecNumber evidence="2">6.6.1.1</ecNumber>
    </recommendedName>
</protein>
<gene>
    <name evidence="12" type="ORF">EDC22_11453</name>
</gene>
<evidence type="ECO:0000256" key="1">
    <source>
        <dbReference type="ARBA" id="ARBA00010851"/>
    </source>
</evidence>
<dbReference type="PANTHER" id="PTHR44119">
    <property type="entry name" value="MAGNESIUM-CHELATASE SUBUNIT CHLH, CHLOROPLASTIC"/>
    <property type="match status" value="1"/>
</dbReference>
<sequence length="1242" mass="133565">MPRRISGDSAPERAQDPAAVPVRVVIVTLDNHLASAVDRAAVELRRSIPGLTIDFHTASDWSEDPASLERCKADIARGDIIVATMLFLDEHVRAIAPALEARREQCDALLCCFSAGEIVRLTKAGRFSMSTEARGVLAMLKRLRGSRKAGASSGRGQMRMLRQIPRMLRFIPGTAQDVRAYFLTLQYWLAGSQANVVGMVRMLVDRYAAGPRACLRGTLPAAAPECYPETGLYHPDLTERITDSAGRLPRPQAARGTVGLLIMRSYVLAGNTAHYDAVIRAFEAAGLAVVPAFAAGLDSRPAIEAHFFRNGRSAVDAVVSLTGFSLVGGPAYNDARAAEEVLARLDVPYVAAHAVEFQTLEQWAASARGLTPVEATMMVAIPEIDGATGPILFGGRSDAASADMPRDMRPQPDRIDRLVGRIDRLITLRRTPVAERRIAIVLFGFPPNAGATGTAAYLAVFESLFNTLTALRGAGYRIDMPDSVAALRAAILGGNAELFGTDANVVARISADDHVRNEPHLAEIEAQWGPAPGRHQSDGRSILVLGARFGNVLVGVQPAFGYEGDPMRLLFEAGFAPTHAFAAFYRYIREDFAAHAVLHFGTHGALEFMPGKQVSLSAACWPDRLIGDLPNIYLYAANNPSEGTIARRRSAATLVSYLTPPVAQAGLYRGLIDLKSSLQRWRAGSDLAAADRDALAGLIQTQAAALDLATDTPAWTAASEAEIADLWASLLELEYTLIPHGLHVIGRPASPDQRADLLVTVAQAAHGTALPREAAEALAAGSSAADVADIAGTAVSADVAEALARTARLLAEDHEIPAILRALDGRFVRPAPGGDLIRTTDILPTGRNLHGFDPFRIPSAFAVADGARQAERLLARHFEDTATLPESVAIVLWGTDNLKTEGGPIAQALALIGARPRFDSYGRLAGAELIPLEALGRPRIDVVMTLSGIFRDLLPLQTRLLAEACLLAAEADEPPDQNFVRKHALAYQATQGCDLETAALRVFSNADGAYGSNVNHLIDTGSWDNEDQLAETYSARKCFAYGRTGKPVRQPELLEAVLANVELTYQNLESVELGVTTVDHYFDSLGGISRSIARARGASVPVYIGDQTRGGGRVRTLAEQVALETRTRALNPKWYEGMLSHGYEGVRQIEAHVTNTLGWSATTGQVAPWVYEQLTRTFVLDPKMRARLAALNPKASSRVANRLIEAHERAYWTPDESTLSALRDAGDELEDRLEGLQAEAAA</sequence>
<evidence type="ECO:0000256" key="5">
    <source>
        <dbReference type="ARBA" id="ARBA00022741"/>
    </source>
</evidence>
<keyword evidence="13" id="KW-1185">Reference proteome</keyword>
<comment type="pathway">
    <text evidence="8">Porphyrin-containing compound metabolism.</text>
</comment>
<dbReference type="InterPro" id="IPR003672">
    <property type="entry name" value="CobN/Mg_chltase"/>
</dbReference>
<dbReference type="EMBL" id="SMAK01000014">
    <property type="protein sequence ID" value="TCT04959.1"/>
    <property type="molecule type" value="Genomic_DNA"/>
</dbReference>
<dbReference type="Pfam" id="PF02514">
    <property type="entry name" value="CobN-Mg_chel"/>
    <property type="match status" value="2"/>
</dbReference>
<reference evidence="12 13" key="1">
    <citation type="submission" date="2019-03" db="EMBL/GenBank/DDBJ databases">
        <title>Genomic Encyclopedia of Type Strains, Phase IV (KMG-IV): sequencing the most valuable type-strain genomes for metagenomic binning, comparative biology and taxonomic classification.</title>
        <authorList>
            <person name="Goeker M."/>
        </authorList>
    </citation>
    <scope>NUCLEOTIDE SEQUENCE [LARGE SCALE GENOMIC DNA]</scope>
    <source>
        <strain evidence="12 13">DSM 19345</strain>
    </source>
</reference>
<dbReference type="NCBIfam" id="TIGR02025">
    <property type="entry name" value="BchH"/>
    <property type="match status" value="1"/>
</dbReference>
<evidence type="ECO:0000256" key="4">
    <source>
        <dbReference type="ARBA" id="ARBA00022598"/>
    </source>
</evidence>
<name>A0A4R3LYN2_9HYPH</name>
<dbReference type="GO" id="GO:0016851">
    <property type="term" value="F:magnesium chelatase activity"/>
    <property type="evidence" value="ECO:0007669"/>
    <property type="project" value="UniProtKB-EC"/>
</dbReference>
<comment type="caution">
    <text evidence="12">The sequence shown here is derived from an EMBL/GenBank/DDBJ whole genome shotgun (WGS) entry which is preliminary data.</text>
</comment>
<keyword evidence="6" id="KW-0067">ATP-binding</keyword>
<evidence type="ECO:0000256" key="3">
    <source>
        <dbReference type="ARBA" id="ARBA00022531"/>
    </source>
</evidence>
<evidence type="ECO:0000256" key="9">
    <source>
        <dbReference type="ARBA" id="ARBA00048693"/>
    </source>
</evidence>
<keyword evidence="5" id="KW-0547">Nucleotide-binding</keyword>
<evidence type="ECO:0000259" key="11">
    <source>
        <dbReference type="Pfam" id="PF11965"/>
    </source>
</evidence>
<keyword evidence="7" id="KW-0149">Chlorophyll biosynthesis</keyword>
<dbReference type="NCBIfam" id="NF009942">
    <property type="entry name" value="PRK13405.1"/>
    <property type="match status" value="1"/>
</dbReference>
<organism evidence="12 13">
    <name type="scientific">Tepidamorphus gemmatus</name>
    <dbReference type="NCBI Taxonomy" id="747076"/>
    <lineage>
        <taxon>Bacteria</taxon>
        <taxon>Pseudomonadati</taxon>
        <taxon>Pseudomonadota</taxon>
        <taxon>Alphaproteobacteria</taxon>
        <taxon>Hyphomicrobiales</taxon>
        <taxon>Tepidamorphaceae</taxon>
        <taxon>Tepidamorphus</taxon>
    </lineage>
</organism>
<keyword evidence="3" id="KW-0602">Photosynthesis</keyword>
<accession>A0A4R3LYN2</accession>
<evidence type="ECO:0000256" key="2">
    <source>
        <dbReference type="ARBA" id="ARBA00012825"/>
    </source>
</evidence>
<comment type="catalytic activity">
    <reaction evidence="9">
        <text>protoporphyrin IX + Mg(2+) + ATP + H2O = Mg-protoporphyrin IX + ADP + phosphate + 3 H(+)</text>
        <dbReference type="Rhea" id="RHEA:13961"/>
        <dbReference type="ChEBI" id="CHEBI:15377"/>
        <dbReference type="ChEBI" id="CHEBI:15378"/>
        <dbReference type="ChEBI" id="CHEBI:18420"/>
        <dbReference type="ChEBI" id="CHEBI:30616"/>
        <dbReference type="ChEBI" id="CHEBI:43474"/>
        <dbReference type="ChEBI" id="CHEBI:57306"/>
        <dbReference type="ChEBI" id="CHEBI:60492"/>
        <dbReference type="ChEBI" id="CHEBI:456216"/>
        <dbReference type="EC" id="6.6.1.1"/>
    </reaction>
</comment>
<comment type="similarity">
    <text evidence="1">Belongs to the Mg-chelatase subunit H family.</text>
</comment>
<evidence type="ECO:0000313" key="13">
    <source>
        <dbReference type="Proteomes" id="UP000295678"/>
    </source>
</evidence>
<dbReference type="CDD" id="cd10150">
    <property type="entry name" value="CobN_like"/>
    <property type="match status" value="1"/>
</dbReference>
<evidence type="ECO:0000256" key="7">
    <source>
        <dbReference type="ARBA" id="ARBA00023171"/>
    </source>
</evidence>
<dbReference type="Proteomes" id="UP000295678">
    <property type="component" value="Unassembled WGS sequence"/>
</dbReference>
<dbReference type="AlphaFoldDB" id="A0A4R3LYN2"/>
<dbReference type="GO" id="GO:0015995">
    <property type="term" value="P:chlorophyll biosynthetic process"/>
    <property type="evidence" value="ECO:0007669"/>
    <property type="project" value="UniProtKB-KW"/>
</dbReference>
<feature type="domain" description="Magnesium chelatase subunit H N-terminal" evidence="11">
    <location>
        <begin position="23"/>
        <end position="182"/>
    </location>
</feature>
<keyword evidence="4" id="KW-0436">Ligase</keyword>
<feature type="domain" description="CobN/magnesium chelatase" evidence="10">
    <location>
        <begin position="186"/>
        <end position="785"/>
    </location>
</feature>
<proteinExistence type="inferred from homology"/>
<dbReference type="Pfam" id="PF11965">
    <property type="entry name" value="DUF3479"/>
    <property type="match status" value="1"/>
</dbReference>
<dbReference type="PANTHER" id="PTHR44119:SF1">
    <property type="entry name" value="MAGNESIUM-CHELATASE SUBUNIT CHLH, CHLOROPLASTIC"/>
    <property type="match status" value="1"/>
</dbReference>
<dbReference type="InterPro" id="IPR011771">
    <property type="entry name" value="BchH"/>
</dbReference>
<evidence type="ECO:0000313" key="12">
    <source>
        <dbReference type="EMBL" id="TCT04959.1"/>
    </source>
</evidence>
<evidence type="ECO:0000259" key="10">
    <source>
        <dbReference type="Pfam" id="PF02514"/>
    </source>
</evidence>
<evidence type="ECO:0000256" key="8">
    <source>
        <dbReference type="ARBA" id="ARBA00023444"/>
    </source>
</evidence>
<dbReference type="OrthoDB" id="9757976at2"/>
<dbReference type="RefSeq" id="WP_132807766.1">
    <property type="nucleotide sequence ID" value="NZ_SMAK01000014.1"/>
</dbReference>
<dbReference type="InterPro" id="IPR022571">
    <property type="entry name" value="Mg_chelatase_H_N"/>
</dbReference>